<evidence type="ECO:0000256" key="3">
    <source>
        <dbReference type="ARBA" id="ARBA00022777"/>
    </source>
</evidence>
<accession>A0AA38CT14</accession>
<evidence type="ECO:0000259" key="5">
    <source>
        <dbReference type="PROSITE" id="PS50011"/>
    </source>
</evidence>
<dbReference type="InterPro" id="IPR011009">
    <property type="entry name" value="Kinase-like_dom_sf"/>
</dbReference>
<dbReference type="Pfam" id="PF07714">
    <property type="entry name" value="PK_Tyr_Ser-Thr"/>
    <property type="match status" value="1"/>
</dbReference>
<feature type="non-terminal residue" evidence="6">
    <location>
        <position position="52"/>
    </location>
</feature>
<gene>
    <name evidence="6" type="ORF">KI387_013866</name>
</gene>
<dbReference type="SUPFAM" id="SSF56112">
    <property type="entry name" value="Protein kinase-like (PK-like)"/>
    <property type="match status" value="1"/>
</dbReference>
<dbReference type="PANTHER" id="PTHR47973">
    <property type="entry name" value="CYSTEINE-RICH RECEPTOR-LIKE PROTEIN KINASE 3"/>
    <property type="match status" value="1"/>
</dbReference>
<evidence type="ECO:0000256" key="2">
    <source>
        <dbReference type="ARBA" id="ARBA00022741"/>
    </source>
</evidence>
<evidence type="ECO:0000313" key="7">
    <source>
        <dbReference type="Proteomes" id="UP000824469"/>
    </source>
</evidence>
<dbReference type="PROSITE" id="PS50011">
    <property type="entry name" value="PROTEIN_KINASE_DOM"/>
    <property type="match status" value="1"/>
</dbReference>
<sequence length="52" mass="5847">GYMAPEYAMRGQLSVKVDVYSFSVLLLEIVSGRKNTDLNLPGEKQSLSLLEW</sequence>
<dbReference type="InterPro" id="IPR001245">
    <property type="entry name" value="Ser-Thr/Tyr_kinase_cat_dom"/>
</dbReference>
<keyword evidence="7" id="KW-1185">Reference proteome</keyword>
<dbReference type="Gene3D" id="1.10.510.10">
    <property type="entry name" value="Transferase(Phosphotransferase) domain 1"/>
    <property type="match status" value="1"/>
</dbReference>
<protein>
    <recommendedName>
        <fullName evidence="5">Protein kinase domain-containing protein</fullName>
    </recommendedName>
</protein>
<keyword evidence="2" id="KW-0547">Nucleotide-binding</keyword>
<dbReference type="GO" id="GO:0004672">
    <property type="term" value="F:protein kinase activity"/>
    <property type="evidence" value="ECO:0007669"/>
    <property type="project" value="InterPro"/>
</dbReference>
<feature type="domain" description="Protein kinase" evidence="5">
    <location>
        <begin position="1"/>
        <end position="52"/>
    </location>
</feature>
<evidence type="ECO:0000256" key="1">
    <source>
        <dbReference type="ARBA" id="ARBA00022679"/>
    </source>
</evidence>
<organism evidence="6 7">
    <name type="scientific">Taxus chinensis</name>
    <name type="common">Chinese yew</name>
    <name type="synonym">Taxus wallichiana var. chinensis</name>
    <dbReference type="NCBI Taxonomy" id="29808"/>
    <lineage>
        <taxon>Eukaryota</taxon>
        <taxon>Viridiplantae</taxon>
        <taxon>Streptophyta</taxon>
        <taxon>Embryophyta</taxon>
        <taxon>Tracheophyta</taxon>
        <taxon>Spermatophyta</taxon>
        <taxon>Pinopsida</taxon>
        <taxon>Pinidae</taxon>
        <taxon>Conifers II</taxon>
        <taxon>Cupressales</taxon>
        <taxon>Taxaceae</taxon>
        <taxon>Taxus</taxon>
    </lineage>
</organism>
<reference evidence="6 7" key="1">
    <citation type="journal article" date="2021" name="Nat. Plants">
        <title>The Taxus genome provides insights into paclitaxel biosynthesis.</title>
        <authorList>
            <person name="Xiong X."/>
            <person name="Gou J."/>
            <person name="Liao Q."/>
            <person name="Li Y."/>
            <person name="Zhou Q."/>
            <person name="Bi G."/>
            <person name="Li C."/>
            <person name="Du R."/>
            <person name="Wang X."/>
            <person name="Sun T."/>
            <person name="Guo L."/>
            <person name="Liang H."/>
            <person name="Lu P."/>
            <person name="Wu Y."/>
            <person name="Zhang Z."/>
            <person name="Ro D.K."/>
            <person name="Shang Y."/>
            <person name="Huang S."/>
            <person name="Yan J."/>
        </authorList>
    </citation>
    <scope>NUCLEOTIDE SEQUENCE [LARGE SCALE GENOMIC DNA]</scope>
    <source>
        <strain evidence="6">Ta-2019</strain>
    </source>
</reference>
<keyword evidence="4" id="KW-0067">ATP-binding</keyword>
<dbReference type="OMA" id="MPLGNAF"/>
<dbReference type="EMBL" id="JAHRHJ020000009">
    <property type="protein sequence ID" value="KAH9302283.1"/>
    <property type="molecule type" value="Genomic_DNA"/>
</dbReference>
<dbReference type="AlphaFoldDB" id="A0AA38CT14"/>
<keyword evidence="3" id="KW-0418">Kinase</keyword>
<dbReference type="Proteomes" id="UP000824469">
    <property type="component" value="Unassembled WGS sequence"/>
</dbReference>
<evidence type="ECO:0000256" key="4">
    <source>
        <dbReference type="ARBA" id="ARBA00022840"/>
    </source>
</evidence>
<name>A0AA38CT14_TAXCH</name>
<dbReference type="GO" id="GO:0005524">
    <property type="term" value="F:ATP binding"/>
    <property type="evidence" value="ECO:0007669"/>
    <property type="project" value="UniProtKB-KW"/>
</dbReference>
<dbReference type="InterPro" id="IPR000719">
    <property type="entry name" value="Prot_kinase_dom"/>
</dbReference>
<evidence type="ECO:0000313" key="6">
    <source>
        <dbReference type="EMBL" id="KAH9302283.1"/>
    </source>
</evidence>
<dbReference type="InterPro" id="IPR052059">
    <property type="entry name" value="CR_Ser/Thr_kinase"/>
</dbReference>
<feature type="non-terminal residue" evidence="6">
    <location>
        <position position="1"/>
    </location>
</feature>
<comment type="caution">
    <text evidence="6">The sequence shown here is derived from an EMBL/GenBank/DDBJ whole genome shotgun (WGS) entry which is preliminary data.</text>
</comment>
<proteinExistence type="predicted"/>
<keyword evidence="1" id="KW-0808">Transferase</keyword>